<dbReference type="SUPFAM" id="SSF55729">
    <property type="entry name" value="Acyl-CoA N-acyltransferases (Nat)"/>
    <property type="match status" value="1"/>
</dbReference>
<feature type="domain" description="N-acetyltransferase" evidence="3">
    <location>
        <begin position="152"/>
        <end position="307"/>
    </location>
</feature>
<evidence type="ECO:0000313" key="5">
    <source>
        <dbReference type="Proteomes" id="UP000679992"/>
    </source>
</evidence>
<gene>
    <name evidence="4" type="ORF">J42TS3_39480</name>
</gene>
<keyword evidence="1" id="KW-0808">Transferase</keyword>
<reference evidence="4 5" key="1">
    <citation type="submission" date="2021-03" db="EMBL/GenBank/DDBJ databases">
        <title>Antimicrobial resistance genes in bacteria isolated from Japanese honey, and their potential for conferring macrolide and lincosamide resistance in the American foulbrood pathogen Paenibacillus larvae.</title>
        <authorList>
            <person name="Okamoto M."/>
            <person name="Kumagai M."/>
            <person name="Kanamori H."/>
            <person name="Takamatsu D."/>
        </authorList>
    </citation>
    <scope>NUCLEOTIDE SEQUENCE [LARGE SCALE GENOMIC DNA]</scope>
    <source>
        <strain evidence="4 5">J42TS3</strain>
    </source>
</reference>
<keyword evidence="2" id="KW-0012">Acyltransferase</keyword>
<organism evidence="4 5">
    <name type="scientific">Paenibacillus vini</name>
    <dbReference type="NCBI Taxonomy" id="1476024"/>
    <lineage>
        <taxon>Bacteria</taxon>
        <taxon>Bacillati</taxon>
        <taxon>Bacillota</taxon>
        <taxon>Bacilli</taxon>
        <taxon>Bacillales</taxon>
        <taxon>Paenibacillaceae</taxon>
        <taxon>Paenibacillus</taxon>
    </lineage>
</organism>
<dbReference type="PANTHER" id="PTHR43420">
    <property type="entry name" value="ACETYLTRANSFERASE"/>
    <property type="match status" value="1"/>
</dbReference>
<evidence type="ECO:0000256" key="1">
    <source>
        <dbReference type="ARBA" id="ARBA00022679"/>
    </source>
</evidence>
<dbReference type="RefSeq" id="WP_244861633.1">
    <property type="nucleotide sequence ID" value="NZ_BOSL01000014.1"/>
</dbReference>
<name>A0ABQ4MG11_9BACL</name>
<proteinExistence type="predicted"/>
<sequence>MNHSAISRTIRNFRQDDMQLLGDLYTAVSSRANAVFWWVGNEENWNNVYCAFENGRMVAKGQVGVINSVPPGRSPDSRHSIYLNLKTLPERETDAELLEQIYACLVDRAYELKSTLSPEYGTNLCLGNDASEKENSSFFIEKGFIHLNSLFRMNRNLSEPISDFELDKEFDFSCWDMAAPSEEDEYLKIESEVWPDTPLGKDRLAQYKGNTLWTSMVVRKEGAVAGGLMAWKEEDTGVIEDVFVREPWRKRGLAKYLLTEALRYLKSNNLKNTYLMVLTSNQSALSLYESVGFYPVSEEIRYFIEMN</sequence>
<evidence type="ECO:0000313" key="4">
    <source>
        <dbReference type="EMBL" id="GIP54913.1"/>
    </source>
</evidence>
<dbReference type="Proteomes" id="UP000679992">
    <property type="component" value="Unassembled WGS sequence"/>
</dbReference>
<dbReference type="CDD" id="cd04301">
    <property type="entry name" value="NAT_SF"/>
    <property type="match status" value="1"/>
</dbReference>
<keyword evidence="5" id="KW-1185">Reference proteome</keyword>
<dbReference type="InterPro" id="IPR016181">
    <property type="entry name" value="Acyl_CoA_acyltransferase"/>
</dbReference>
<dbReference type="Gene3D" id="3.40.630.30">
    <property type="match status" value="1"/>
</dbReference>
<dbReference type="EMBL" id="BOSL01000014">
    <property type="protein sequence ID" value="GIP54913.1"/>
    <property type="molecule type" value="Genomic_DNA"/>
</dbReference>
<dbReference type="Pfam" id="PF00583">
    <property type="entry name" value="Acetyltransf_1"/>
    <property type="match status" value="1"/>
</dbReference>
<evidence type="ECO:0000259" key="3">
    <source>
        <dbReference type="PROSITE" id="PS51186"/>
    </source>
</evidence>
<comment type="caution">
    <text evidence="4">The sequence shown here is derived from an EMBL/GenBank/DDBJ whole genome shotgun (WGS) entry which is preliminary data.</text>
</comment>
<dbReference type="InterPro" id="IPR050680">
    <property type="entry name" value="YpeA/RimI_acetyltransf"/>
</dbReference>
<accession>A0ABQ4MG11</accession>
<dbReference type="InterPro" id="IPR000182">
    <property type="entry name" value="GNAT_dom"/>
</dbReference>
<dbReference type="PROSITE" id="PS51186">
    <property type="entry name" value="GNAT"/>
    <property type="match status" value="1"/>
</dbReference>
<evidence type="ECO:0000256" key="2">
    <source>
        <dbReference type="ARBA" id="ARBA00023315"/>
    </source>
</evidence>
<protein>
    <recommendedName>
        <fullName evidence="3">N-acetyltransferase domain-containing protein</fullName>
    </recommendedName>
</protein>